<feature type="domain" description="PKS/mFAS DH" evidence="12">
    <location>
        <begin position="950"/>
        <end position="1232"/>
    </location>
</feature>
<dbReference type="GO" id="GO:0032259">
    <property type="term" value="P:methylation"/>
    <property type="evidence" value="ECO:0007669"/>
    <property type="project" value="UniProtKB-KW"/>
</dbReference>
<dbReference type="Proteomes" id="UP000799764">
    <property type="component" value="Unassembled WGS sequence"/>
</dbReference>
<keyword evidence="1" id="KW-0596">Phosphopantetheine</keyword>
<feature type="domain" description="Ketosynthase family 3 (KS3)" evidence="11">
    <location>
        <begin position="68"/>
        <end position="486"/>
    </location>
</feature>
<dbReference type="SMART" id="SM00825">
    <property type="entry name" value="PKS_KS"/>
    <property type="match status" value="1"/>
</dbReference>
<evidence type="ECO:0000313" key="14">
    <source>
        <dbReference type="Proteomes" id="UP000799764"/>
    </source>
</evidence>
<dbReference type="GO" id="GO:0016491">
    <property type="term" value="F:oxidoreductase activity"/>
    <property type="evidence" value="ECO:0007669"/>
    <property type="project" value="InterPro"/>
</dbReference>
<dbReference type="InterPro" id="IPR049551">
    <property type="entry name" value="PKS_DH_C"/>
</dbReference>
<dbReference type="SUPFAM" id="SSF51735">
    <property type="entry name" value="NAD(P)-binding Rossmann-fold domains"/>
    <property type="match status" value="2"/>
</dbReference>
<dbReference type="InterPro" id="IPR057326">
    <property type="entry name" value="KR_dom"/>
</dbReference>
<dbReference type="PROSITE" id="PS52004">
    <property type="entry name" value="KS3_2"/>
    <property type="match status" value="1"/>
</dbReference>
<dbReference type="Pfam" id="PF08659">
    <property type="entry name" value="KR"/>
    <property type="match status" value="1"/>
</dbReference>
<dbReference type="InterPro" id="IPR016035">
    <property type="entry name" value="Acyl_Trfase/lysoPLipase"/>
</dbReference>
<dbReference type="Gene3D" id="3.90.180.10">
    <property type="entry name" value="Medium-chain alcohol dehydrogenases, catalytic domain"/>
    <property type="match status" value="1"/>
</dbReference>
<name>A0A9P4U7H4_9PLEO</name>
<dbReference type="Gene3D" id="3.40.366.10">
    <property type="entry name" value="Malonyl-Coenzyme A Acyl Carrier Protein, domain 2"/>
    <property type="match status" value="1"/>
</dbReference>
<dbReference type="InterPro" id="IPR042104">
    <property type="entry name" value="PKS_dehydratase_sf"/>
</dbReference>
<dbReference type="InterPro" id="IPR001227">
    <property type="entry name" value="Ac_transferase_dom_sf"/>
</dbReference>
<evidence type="ECO:0000313" key="13">
    <source>
        <dbReference type="EMBL" id="KAF2439163.1"/>
    </source>
</evidence>
<dbReference type="CDD" id="cd00833">
    <property type="entry name" value="PKS"/>
    <property type="match status" value="1"/>
</dbReference>
<dbReference type="SUPFAM" id="SSF50129">
    <property type="entry name" value="GroES-like"/>
    <property type="match status" value="1"/>
</dbReference>
<dbReference type="SMART" id="SM00826">
    <property type="entry name" value="PKS_DH"/>
    <property type="match status" value="1"/>
</dbReference>
<dbReference type="InterPro" id="IPR020841">
    <property type="entry name" value="PKS_Beta-ketoAc_synthase_dom"/>
</dbReference>
<dbReference type="PROSITE" id="PS52019">
    <property type="entry name" value="PKS_MFAS_DH"/>
    <property type="match status" value="1"/>
</dbReference>
<dbReference type="Pfam" id="PF08242">
    <property type="entry name" value="Methyltransf_12"/>
    <property type="match status" value="1"/>
</dbReference>
<dbReference type="SUPFAM" id="SSF53901">
    <property type="entry name" value="Thiolase-like"/>
    <property type="match status" value="1"/>
</dbReference>
<dbReference type="Pfam" id="PF16197">
    <property type="entry name" value="KAsynt_C_assoc"/>
    <property type="match status" value="1"/>
</dbReference>
<comment type="caution">
    <text evidence="13">The sequence shown here is derived from an EMBL/GenBank/DDBJ whole genome shotgun (WGS) entry which is preliminary data.</text>
</comment>
<evidence type="ECO:0000259" key="12">
    <source>
        <dbReference type="PROSITE" id="PS52019"/>
    </source>
</evidence>
<evidence type="ECO:0000259" key="11">
    <source>
        <dbReference type="PROSITE" id="PS52004"/>
    </source>
</evidence>
<evidence type="ECO:0000256" key="2">
    <source>
        <dbReference type="ARBA" id="ARBA00022553"/>
    </source>
</evidence>
<reference evidence="13" key="1">
    <citation type="journal article" date="2020" name="Stud. Mycol.">
        <title>101 Dothideomycetes genomes: a test case for predicting lifestyles and emergence of pathogens.</title>
        <authorList>
            <person name="Haridas S."/>
            <person name="Albert R."/>
            <person name="Binder M."/>
            <person name="Bloem J."/>
            <person name="Labutti K."/>
            <person name="Salamov A."/>
            <person name="Andreopoulos B."/>
            <person name="Baker S."/>
            <person name="Barry K."/>
            <person name="Bills G."/>
            <person name="Bluhm B."/>
            <person name="Cannon C."/>
            <person name="Castanera R."/>
            <person name="Culley D."/>
            <person name="Daum C."/>
            <person name="Ezra D."/>
            <person name="Gonzalez J."/>
            <person name="Henrissat B."/>
            <person name="Kuo A."/>
            <person name="Liang C."/>
            <person name="Lipzen A."/>
            <person name="Lutzoni F."/>
            <person name="Magnuson J."/>
            <person name="Mondo S."/>
            <person name="Nolan M."/>
            <person name="Ohm R."/>
            <person name="Pangilinan J."/>
            <person name="Park H.-J."/>
            <person name="Ramirez L."/>
            <person name="Alfaro M."/>
            <person name="Sun H."/>
            <person name="Tritt A."/>
            <person name="Yoshinaga Y."/>
            <person name="Zwiers L.-H."/>
            <person name="Turgeon B."/>
            <person name="Goodwin S."/>
            <person name="Spatafora J."/>
            <person name="Crous P."/>
            <person name="Grigoriev I."/>
        </authorList>
    </citation>
    <scope>NUCLEOTIDE SEQUENCE</scope>
    <source>
        <strain evidence="13">CBS 690.94</strain>
    </source>
</reference>
<dbReference type="SUPFAM" id="SSF55048">
    <property type="entry name" value="Probable ACP-binding domain of malonyl-CoA ACP transacylase"/>
    <property type="match status" value="1"/>
</dbReference>
<evidence type="ECO:0000259" key="10">
    <source>
        <dbReference type="PROSITE" id="PS50075"/>
    </source>
</evidence>
<dbReference type="InterPro" id="IPR013154">
    <property type="entry name" value="ADH-like_N"/>
</dbReference>
<dbReference type="InterPro" id="IPR018201">
    <property type="entry name" value="Ketoacyl_synth_AS"/>
</dbReference>
<dbReference type="Gene3D" id="3.40.47.10">
    <property type="match status" value="1"/>
</dbReference>
<dbReference type="Gene3D" id="3.40.50.150">
    <property type="entry name" value="Vaccinia Virus protein VP39"/>
    <property type="match status" value="1"/>
</dbReference>
<dbReference type="SUPFAM" id="SSF47336">
    <property type="entry name" value="ACP-like"/>
    <property type="match status" value="1"/>
</dbReference>
<evidence type="ECO:0000256" key="6">
    <source>
        <dbReference type="ARBA" id="ARBA00023268"/>
    </source>
</evidence>
<dbReference type="InterPro" id="IPR013149">
    <property type="entry name" value="ADH-like_C"/>
</dbReference>
<organism evidence="13 14">
    <name type="scientific">Karstenula rhodostoma CBS 690.94</name>
    <dbReference type="NCBI Taxonomy" id="1392251"/>
    <lineage>
        <taxon>Eukaryota</taxon>
        <taxon>Fungi</taxon>
        <taxon>Dikarya</taxon>
        <taxon>Ascomycota</taxon>
        <taxon>Pezizomycotina</taxon>
        <taxon>Dothideomycetes</taxon>
        <taxon>Pleosporomycetidae</taxon>
        <taxon>Pleosporales</taxon>
        <taxon>Massarineae</taxon>
        <taxon>Didymosphaeriaceae</taxon>
        <taxon>Karstenula</taxon>
    </lineage>
</organism>
<keyword evidence="2" id="KW-0597">Phosphoprotein</keyword>
<dbReference type="InterPro" id="IPR014043">
    <property type="entry name" value="Acyl_transferase_dom"/>
</dbReference>
<dbReference type="SMART" id="SM00829">
    <property type="entry name" value="PKS_ER"/>
    <property type="match status" value="1"/>
</dbReference>
<dbReference type="InterPro" id="IPR013217">
    <property type="entry name" value="Methyltransf_12"/>
</dbReference>
<dbReference type="PROSITE" id="PS50075">
    <property type="entry name" value="CARRIER"/>
    <property type="match status" value="1"/>
</dbReference>
<dbReference type="Pfam" id="PF08240">
    <property type="entry name" value="ADH_N"/>
    <property type="match status" value="1"/>
</dbReference>
<dbReference type="GO" id="GO:0004312">
    <property type="term" value="F:fatty acid synthase activity"/>
    <property type="evidence" value="ECO:0007669"/>
    <property type="project" value="TreeGrafter"/>
</dbReference>
<dbReference type="Pfam" id="PF14765">
    <property type="entry name" value="PS-DH"/>
    <property type="match status" value="1"/>
</dbReference>
<evidence type="ECO:0000256" key="9">
    <source>
        <dbReference type="SAM" id="MobiDB-lite"/>
    </source>
</evidence>
<sequence length="2495" mass="271935">MTNPTYDTTDVQTNGHSDGHTNGSSNGHTNGLSNGHTNGSSNVVNGQTNGFEGVRNGQTDGGLHNISGTPVAICGMAMRLPGGITNDRELYDFLYHKGDARSVVPEDRYNTEGYYSPDGRHGTINTKQGYFLRDIDYSNLDLSMFTLSAAEAEQLDPNHRLVLEVVREAFENAGERGWRGKNIGTYSGLFTEDWQEMAHRDNQDYNAHRVLGGTDFALPNRVAYEYDLKGPSMVIKTACSSAGIALHEALEAIREDKITAAVITGSNLIMAPGLNISLTLLGSLSPEGSSKSFDASADGYARGEAVSALYIKRLDEAIKDGNPIRAVIRASATNADGKSNGITMPEGEAHERLIRQAYSSIGLDMSGTAMIEAHGTGTKVGDPIEVGAIGKCWGEDGIYIGASKPNLGHSEGAAALTGVIKAVVSLEHRTILPNIKFDNPNPRIPWKDLKLTVPIWPTPWPENKAERMSVNSYGIGGSNVHIVIDSAASFGIAAPPAPKISSTESPRKSLLLFSANHEESLKRVSSNVKSYLDLHPDRVDDAAYTLASRREHMKLRSFAVWKGASEGWEVAPKVKYQGPSKAAFVFTGQGAQWVHMGRELMSDYPSFLANIRSMDKVLQGLRHAPSWTIEDVLTNVADKNVLLEPEFSQPLCTALQVALVDLLATWNIKPSAVIGHSSGELAAAYAAGALSAKEAVIAAFYRGQVCKTPKKVGGMAAVGLGRDDVYPYLAAGVRIACENSGSSVTISGDLEALEVVMAKIKEDLPDVLCRKLQVKAAYHSHHMALVGDEYHELITEHLSPRAPSIPFYSSVRAKVLRQGSDFGPRYWQDNLESPVLFHSATKLLLANSHDCTVHLEVGPHAALAGPLRQIYKEGSDNVNYVSVLSRGVDDTVSFLSAVGQSHGLGVAFTYPHTSENVLIDLPNYPWHYEKAYWSESRIQKSWRFRKHLPHDLLGLRIMEGSDVAPSWRNVLKTVNVPWLNEHCVGDDTVFPAAGYLAMAGEAMFQISGVREYTVRDVEIKKALVLYNDKSVEVITNFAPQRLESSSGGQWYTFQIVSYDGNTWNTHCSGLVGSGRASPLPAKKELSLDRVVSASRWYTTLSRVGLNYTGKFARLSNMAASVVEPFASAEVLDERDLHESPYAVHPSTLDMIFQSLTIAKAQGIYRDFNTLFLPTYIEELYVGEAAGKTVQINTSATGEAGIVQGHSYGLVDGNFVYALKGFQGTSMRDADSEPSLANTTLELQWKPHPRYLEAKDLMHMKKDIRNVIGISERLEVLCAIETRNAIQGLSAAQPHLDRYRDWLNAEYERYQRPGYPLVEDSADLVKMDPVERRKLIEEVRKQAEDAGAWATANAIYRAYKNAAPVFEGKENYLDILLQDGVLTGIYADYNDIWDFKDYLQLHGHAKPQMKILEIGAGTGGLTSKFLTNLRSDYGERLYLKYTFTDISSGFFVQAKERFKDYEGIEYQTLDISKDPLEQGFNAGEYDLILASNVLHATPILQDTLSNVRTLLKPDGQLFMQELCPVTQTMQFVIGPFEGWWLQSDGRETPFVEPAEWDKRLRDAGFTGCDSVTVDYEKPYTWVANIVAKPAVKEPAPQKITLLQGTEKTELVGKVEDVLHSQGIAFDSVQWGQELPADQDIISFVDLGSQTLLQDISSEDLGKLSRLIDEFQGSTLLWLTPPAQVKSTDPYAGQMIGLLRTIRSELAASFATVELGDTGAGAAEAVADVFRAIRNAKDSDDDLDVDMEWAWLDGALHVGRFHWIPIEDSLSATAKPPTSKALAIRTPGLLQSLEWVAQLLDEPAPEEVHIKLRAAGLNQHDVRTALGSTGGVLGLESVGHITKLGANVSNFAVGDRVLAIGSESTGLATVIKRPSKLVVKIPDQLSDEEAATLPLAYTTALIFLVEKWKLEKGQTVLIHNASRGTGLAAINIARWLEAEVYATAGTEEERSFLTNHTGISEDRIFSSLDAGFVDGILAATHGTGVDLVLNSLAGDLQSASWRAVAADGAMVELGGNSKGQLPLAGGTNRTFLGGDITHFLTTSKAKISRLLNLVVDLYVKGEIKLVAPVTVFDAADVEAAFKHALHAESHVGSVAIKFPQEDTLPLARTVPKPEFRGDATYVLVGGLGGLGKAIAQWMVQHGARSLMFLSRSAGKSQEDQDFFKELALMNCSTQHFAVDIADASKLKEAVSQASKPIAGALHMPLVLADRGFFDMDHETWNKPITPKVTGAWNLHNLLPKDMDFLVLFSSVGGTYGYYGQSNYAAANTFLDSFSQYRHSIGLPASVMSIGPIDDVGLVARNTSTREALLHNLASLLTESYFLDTLQLAIARSHASHTPSTPFAGYVAPNHIFHSAESATPIENPDNGIMWKRDPRMAIYRNIQKVVSAESTSTTSQLKQFLQAAAKEPGKLDQKAAVDFIANELGSCIANFIGSDEIDLTLPIAAAGVDSLVAIEIRNWWKTNLGTEISVLELLGGGSIEQLGGTAARRLKAKYTKE</sequence>
<keyword evidence="5" id="KW-0521">NADP</keyword>
<feature type="active site" description="Proton donor; for dehydratase activity" evidence="8">
    <location>
        <position position="1149"/>
    </location>
</feature>
<keyword evidence="4" id="KW-0808">Transferase</keyword>
<dbReference type="GO" id="GO:0044550">
    <property type="term" value="P:secondary metabolite biosynthetic process"/>
    <property type="evidence" value="ECO:0007669"/>
    <property type="project" value="TreeGrafter"/>
</dbReference>
<evidence type="ECO:0000256" key="1">
    <source>
        <dbReference type="ARBA" id="ARBA00022450"/>
    </source>
</evidence>
<dbReference type="InterPro" id="IPR020843">
    <property type="entry name" value="ER"/>
</dbReference>
<dbReference type="GO" id="GO:0006633">
    <property type="term" value="P:fatty acid biosynthetic process"/>
    <property type="evidence" value="ECO:0007669"/>
    <property type="project" value="InterPro"/>
</dbReference>
<protein>
    <submittedName>
        <fullName evidence="13">Polyketide synthase</fullName>
    </submittedName>
</protein>
<dbReference type="InterPro" id="IPR029063">
    <property type="entry name" value="SAM-dependent_MTases_sf"/>
</dbReference>
<dbReference type="GO" id="GO:0004315">
    <property type="term" value="F:3-oxoacyl-[acyl-carrier-protein] synthase activity"/>
    <property type="evidence" value="ECO:0007669"/>
    <property type="project" value="InterPro"/>
</dbReference>
<dbReference type="InterPro" id="IPR009081">
    <property type="entry name" value="PP-bd_ACP"/>
</dbReference>
<dbReference type="InterPro" id="IPR011032">
    <property type="entry name" value="GroES-like_sf"/>
</dbReference>
<keyword evidence="7" id="KW-0012">Acyltransferase</keyword>
<dbReference type="SUPFAM" id="SSF53335">
    <property type="entry name" value="S-adenosyl-L-methionine-dependent methyltransferases"/>
    <property type="match status" value="1"/>
</dbReference>
<dbReference type="Pfam" id="PF02801">
    <property type="entry name" value="Ketoacyl-synt_C"/>
    <property type="match status" value="1"/>
</dbReference>
<proteinExistence type="predicted"/>
<evidence type="ECO:0000256" key="5">
    <source>
        <dbReference type="ARBA" id="ARBA00022857"/>
    </source>
</evidence>
<feature type="domain" description="Carrier" evidence="10">
    <location>
        <begin position="2405"/>
        <end position="2488"/>
    </location>
</feature>
<dbReference type="Pfam" id="PF00698">
    <property type="entry name" value="Acyl_transf_1"/>
    <property type="match status" value="1"/>
</dbReference>
<dbReference type="InterPro" id="IPR014030">
    <property type="entry name" value="Ketoacyl_synth_N"/>
</dbReference>
<dbReference type="CDD" id="cd02440">
    <property type="entry name" value="AdoMet_MTases"/>
    <property type="match status" value="1"/>
</dbReference>
<dbReference type="InterPro" id="IPR036736">
    <property type="entry name" value="ACP-like_sf"/>
</dbReference>
<dbReference type="InterPro" id="IPR020806">
    <property type="entry name" value="PKS_PP-bd"/>
</dbReference>
<dbReference type="InterPro" id="IPR016039">
    <property type="entry name" value="Thiolase-like"/>
</dbReference>
<dbReference type="InterPro" id="IPR036291">
    <property type="entry name" value="NAD(P)-bd_dom_sf"/>
</dbReference>
<evidence type="ECO:0000256" key="4">
    <source>
        <dbReference type="ARBA" id="ARBA00022679"/>
    </source>
</evidence>
<dbReference type="InterPro" id="IPR049552">
    <property type="entry name" value="PKS_DH_N"/>
</dbReference>
<dbReference type="SUPFAM" id="SSF52151">
    <property type="entry name" value="FabD/lysophospholipase-like"/>
    <property type="match status" value="1"/>
</dbReference>
<dbReference type="Pfam" id="PF21089">
    <property type="entry name" value="PKS_DH_N"/>
    <property type="match status" value="1"/>
</dbReference>
<dbReference type="PANTHER" id="PTHR43775">
    <property type="entry name" value="FATTY ACID SYNTHASE"/>
    <property type="match status" value="1"/>
</dbReference>
<dbReference type="InterPro" id="IPR050091">
    <property type="entry name" value="PKS_NRPS_Biosynth_Enz"/>
</dbReference>
<evidence type="ECO:0000256" key="3">
    <source>
        <dbReference type="ARBA" id="ARBA00022603"/>
    </source>
</evidence>
<dbReference type="SMART" id="SM00827">
    <property type="entry name" value="PKS_AT"/>
    <property type="match status" value="1"/>
</dbReference>
<accession>A0A9P4U7H4</accession>
<dbReference type="InterPro" id="IPR032821">
    <property type="entry name" value="PKS_assoc"/>
</dbReference>
<dbReference type="Pfam" id="PF00550">
    <property type="entry name" value="PP-binding"/>
    <property type="match status" value="1"/>
</dbReference>
<feature type="region of interest" description="Disordered" evidence="9">
    <location>
        <begin position="1"/>
        <end position="63"/>
    </location>
</feature>
<dbReference type="Pfam" id="PF00109">
    <property type="entry name" value="ketoacyl-synt"/>
    <property type="match status" value="1"/>
</dbReference>
<dbReference type="OrthoDB" id="329835at2759"/>
<dbReference type="InterPro" id="IPR014031">
    <property type="entry name" value="Ketoacyl_synth_C"/>
</dbReference>
<keyword evidence="3" id="KW-0489">Methyltransferase</keyword>
<evidence type="ECO:0000256" key="8">
    <source>
        <dbReference type="PROSITE-ProRule" id="PRU01363"/>
    </source>
</evidence>
<dbReference type="SMART" id="SM00822">
    <property type="entry name" value="PKS_KR"/>
    <property type="match status" value="1"/>
</dbReference>
<dbReference type="Gene3D" id="3.10.129.110">
    <property type="entry name" value="Polyketide synthase dehydratase"/>
    <property type="match status" value="1"/>
</dbReference>
<dbReference type="InterPro" id="IPR013968">
    <property type="entry name" value="PKS_KR"/>
</dbReference>
<feature type="region of interest" description="C-terminal hotdog fold" evidence="8">
    <location>
        <begin position="1088"/>
        <end position="1232"/>
    </location>
</feature>
<dbReference type="InterPro" id="IPR020807">
    <property type="entry name" value="PKS_DH"/>
</dbReference>
<dbReference type="GO" id="GO:0008168">
    <property type="term" value="F:methyltransferase activity"/>
    <property type="evidence" value="ECO:0007669"/>
    <property type="project" value="UniProtKB-KW"/>
</dbReference>
<dbReference type="PROSITE" id="PS00606">
    <property type="entry name" value="KS3_1"/>
    <property type="match status" value="1"/>
</dbReference>
<feature type="compositionally biased region" description="Polar residues" evidence="9">
    <location>
        <begin position="1"/>
        <end position="50"/>
    </location>
</feature>
<keyword evidence="14" id="KW-1185">Reference proteome</keyword>
<dbReference type="EMBL" id="MU001510">
    <property type="protein sequence ID" value="KAF2439163.1"/>
    <property type="molecule type" value="Genomic_DNA"/>
</dbReference>
<dbReference type="CDD" id="cd05195">
    <property type="entry name" value="enoyl_red"/>
    <property type="match status" value="1"/>
</dbReference>
<dbReference type="Gene3D" id="3.40.50.720">
    <property type="entry name" value="NAD(P)-binding Rossmann-like Domain"/>
    <property type="match status" value="1"/>
</dbReference>
<dbReference type="Pfam" id="PF00107">
    <property type="entry name" value="ADH_zinc_N"/>
    <property type="match status" value="1"/>
</dbReference>
<keyword evidence="6" id="KW-0511">Multifunctional enzyme</keyword>
<dbReference type="SMART" id="SM00823">
    <property type="entry name" value="PKS_PP"/>
    <property type="match status" value="1"/>
</dbReference>
<evidence type="ECO:0000256" key="7">
    <source>
        <dbReference type="ARBA" id="ARBA00023315"/>
    </source>
</evidence>
<dbReference type="GO" id="GO:0031177">
    <property type="term" value="F:phosphopantetheine binding"/>
    <property type="evidence" value="ECO:0007669"/>
    <property type="project" value="InterPro"/>
</dbReference>
<feature type="active site" description="Proton acceptor; for dehydratase activity" evidence="8">
    <location>
        <position position="982"/>
    </location>
</feature>
<dbReference type="InterPro" id="IPR049900">
    <property type="entry name" value="PKS_mFAS_DH"/>
</dbReference>
<dbReference type="InterPro" id="IPR016036">
    <property type="entry name" value="Malonyl_transacylase_ACP-bd"/>
</dbReference>
<feature type="region of interest" description="N-terminal hotdog fold" evidence="8">
    <location>
        <begin position="950"/>
        <end position="1078"/>
    </location>
</feature>
<dbReference type="PANTHER" id="PTHR43775:SF49">
    <property type="entry name" value="SYNTHASE, PUTATIVE (JCVI)-RELATED"/>
    <property type="match status" value="1"/>
</dbReference>
<gene>
    <name evidence="13" type="ORF">P171DRAFT_525697</name>
</gene>